<accession>A0ABR0FS31</accession>
<dbReference type="PROSITE" id="PS50089">
    <property type="entry name" value="ZF_RING_2"/>
    <property type="match status" value="1"/>
</dbReference>
<name>A0ABR0FS31_9PEZI</name>
<evidence type="ECO:0000256" key="1">
    <source>
        <dbReference type="ARBA" id="ARBA00022723"/>
    </source>
</evidence>
<dbReference type="InterPro" id="IPR017907">
    <property type="entry name" value="Znf_RING_CS"/>
</dbReference>
<evidence type="ECO:0000313" key="7">
    <source>
        <dbReference type="Proteomes" id="UP001322138"/>
    </source>
</evidence>
<keyword evidence="7" id="KW-1185">Reference proteome</keyword>
<dbReference type="InterPro" id="IPR018957">
    <property type="entry name" value="Znf_C3HC4_RING-type"/>
</dbReference>
<evidence type="ECO:0000259" key="5">
    <source>
        <dbReference type="PROSITE" id="PS50089"/>
    </source>
</evidence>
<protein>
    <recommendedName>
        <fullName evidence="5">RING-type domain-containing protein</fullName>
    </recommendedName>
</protein>
<dbReference type="Proteomes" id="UP001322138">
    <property type="component" value="Unassembled WGS sequence"/>
</dbReference>
<reference evidence="6 7" key="1">
    <citation type="journal article" date="2023" name="bioRxiv">
        <title>High-quality genome assemblies of four members of thePodospora anserinaspecies complex.</title>
        <authorList>
            <person name="Ament-Velasquez S.L."/>
            <person name="Vogan A.A."/>
            <person name="Wallerman O."/>
            <person name="Hartmann F."/>
            <person name="Gautier V."/>
            <person name="Silar P."/>
            <person name="Giraud T."/>
            <person name="Johannesson H."/>
        </authorList>
    </citation>
    <scope>NUCLEOTIDE SEQUENCE [LARGE SCALE GENOMIC DNA]</scope>
    <source>
        <strain evidence="6 7">CBS 112042</strain>
    </source>
</reference>
<evidence type="ECO:0000256" key="3">
    <source>
        <dbReference type="ARBA" id="ARBA00022833"/>
    </source>
</evidence>
<keyword evidence="3" id="KW-0862">Zinc</keyword>
<keyword evidence="2 4" id="KW-0863">Zinc-finger</keyword>
<proteinExistence type="predicted"/>
<dbReference type="SUPFAM" id="SSF57850">
    <property type="entry name" value="RING/U-box"/>
    <property type="match status" value="1"/>
</dbReference>
<dbReference type="InterPro" id="IPR013083">
    <property type="entry name" value="Znf_RING/FYVE/PHD"/>
</dbReference>
<sequence>MASQRAELQYWPTLKAWIQENRLGNYPGATTTPVVHCVICLDKDEILTPATPPQNIANAHPGVALFCGHMMCKACYGRWEKHLTEAGKAVTCPTCRHKLVYTTSQVASNGCTHPAYAWDLPVETYSPINIPPTKDDEGSIPNFCHNCRVDRMNYIARHITELRQEGYDDFQVRNILLHSAGGALELTDFEQRAAFPPNANGTYFAPWVAPPRNNEQNYLLDQLRQQLVREGHSWRGRVPQPPPVGFFGLQ</sequence>
<dbReference type="InterPro" id="IPR001841">
    <property type="entry name" value="Znf_RING"/>
</dbReference>
<evidence type="ECO:0000256" key="4">
    <source>
        <dbReference type="PROSITE-ProRule" id="PRU00175"/>
    </source>
</evidence>
<evidence type="ECO:0000256" key="2">
    <source>
        <dbReference type="ARBA" id="ARBA00022771"/>
    </source>
</evidence>
<feature type="domain" description="RING-type" evidence="5">
    <location>
        <begin position="37"/>
        <end position="96"/>
    </location>
</feature>
<organism evidence="6 7">
    <name type="scientific">Podospora bellae-mahoneyi</name>
    <dbReference type="NCBI Taxonomy" id="2093777"/>
    <lineage>
        <taxon>Eukaryota</taxon>
        <taxon>Fungi</taxon>
        <taxon>Dikarya</taxon>
        <taxon>Ascomycota</taxon>
        <taxon>Pezizomycotina</taxon>
        <taxon>Sordariomycetes</taxon>
        <taxon>Sordariomycetidae</taxon>
        <taxon>Sordariales</taxon>
        <taxon>Podosporaceae</taxon>
        <taxon>Podospora</taxon>
    </lineage>
</organism>
<evidence type="ECO:0000313" key="6">
    <source>
        <dbReference type="EMBL" id="KAK4646127.1"/>
    </source>
</evidence>
<dbReference type="RefSeq" id="XP_062735103.1">
    <property type="nucleotide sequence ID" value="XM_062876506.1"/>
</dbReference>
<dbReference type="Pfam" id="PF00097">
    <property type="entry name" value="zf-C3HC4"/>
    <property type="match status" value="1"/>
</dbReference>
<dbReference type="PROSITE" id="PS00518">
    <property type="entry name" value="ZF_RING_1"/>
    <property type="match status" value="1"/>
</dbReference>
<dbReference type="Gene3D" id="3.30.40.10">
    <property type="entry name" value="Zinc/RING finger domain, C3HC4 (zinc finger)"/>
    <property type="match status" value="1"/>
</dbReference>
<keyword evidence="1" id="KW-0479">Metal-binding</keyword>
<gene>
    <name evidence="6" type="ORF">QC761_207590</name>
</gene>
<dbReference type="SMART" id="SM00184">
    <property type="entry name" value="RING"/>
    <property type="match status" value="1"/>
</dbReference>
<dbReference type="GeneID" id="87895988"/>
<comment type="caution">
    <text evidence="6">The sequence shown here is derived from an EMBL/GenBank/DDBJ whole genome shotgun (WGS) entry which is preliminary data.</text>
</comment>
<dbReference type="EMBL" id="JAFFGZ010000004">
    <property type="protein sequence ID" value="KAK4646127.1"/>
    <property type="molecule type" value="Genomic_DNA"/>
</dbReference>